<evidence type="ECO:0000256" key="3">
    <source>
        <dbReference type="ARBA" id="ARBA00022553"/>
    </source>
</evidence>
<keyword evidence="6 13" id="KW-0812">Transmembrane</keyword>
<evidence type="ECO:0000256" key="6">
    <source>
        <dbReference type="ARBA" id="ARBA00022692"/>
    </source>
</evidence>
<keyword evidence="3" id="KW-0597">Phosphoprotein</keyword>
<comment type="caution">
    <text evidence="14">The sequence shown here is derived from an EMBL/GenBank/DDBJ whole genome shotgun (WGS) entry which is preliminary data.</text>
</comment>
<dbReference type="PROSITE" id="PS50159">
    <property type="entry name" value="RIBOSOMAL_S13_2"/>
    <property type="match status" value="1"/>
</dbReference>
<dbReference type="PROSITE" id="PS00646">
    <property type="entry name" value="RIBOSOMAL_S13_1"/>
    <property type="match status" value="1"/>
</dbReference>
<name>A0ABR5TJD0_9EURY</name>
<accession>A0ABR5TJD0</accession>
<evidence type="ECO:0000256" key="13">
    <source>
        <dbReference type="SAM" id="Phobius"/>
    </source>
</evidence>
<evidence type="ECO:0000313" key="14">
    <source>
        <dbReference type="EMBL" id="KXB07920.1"/>
    </source>
</evidence>
<proteinExistence type="inferred from homology"/>
<dbReference type="InterPro" id="IPR018269">
    <property type="entry name" value="Ribosomal_uS13_CS"/>
</dbReference>
<keyword evidence="5" id="KW-0288">FMN</keyword>
<feature type="compositionally biased region" description="Basic and acidic residues" evidence="12">
    <location>
        <begin position="232"/>
        <end position="245"/>
    </location>
</feature>
<feature type="compositionally biased region" description="Basic and acidic residues" evidence="12">
    <location>
        <begin position="193"/>
        <end position="202"/>
    </location>
</feature>
<dbReference type="Pfam" id="PF03116">
    <property type="entry name" value="NQR2_RnfD_RnfE"/>
    <property type="match status" value="1"/>
</dbReference>
<keyword evidence="8" id="KW-0689">Ribosomal protein</keyword>
<evidence type="ECO:0008006" key="16">
    <source>
        <dbReference type="Google" id="ProtNLM"/>
    </source>
</evidence>
<evidence type="ECO:0000256" key="11">
    <source>
        <dbReference type="ARBA" id="ARBA00023274"/>
    </source>
</evidence>
<gene>
    <name evidence="14" type="ORF">AKJ55_01690</name>
</gene>
<dbReference type="InterPro" id="IPR027437">
    <property type="entry name" value="Rbsml_uS13_C"/>
</dbReference>
<dbReference type="PANTHER" id="PTHR30578:SF0">
    <property type="entry name" value="ION-TRANSLOCATING OXIDOREDUCTASE COMPLEX SUBUNIT D"/>
    <property type="match status" value="1"/>
</dbReference>
<keyword evidence="2" id="KW-0813">Transport</keyword>
<evidence type="ECO:0000256" key="5">
    <source>
        <dbReference type="ARBA" id="ARBA00022643"/>
    </source>
</evidence>
<keyword evidence="11" id="KW-0687">Ribonucleoprotein</keyword>
<sequence>MEKENLTVTPAPHVRDATSVKRIMYSVLIALLPASAFGVYFFGLHSLSIIIASILAALGTEYVALRLMDREFVMDGSAIITGLLLALTLPPTVPIWIPVIGAAFGIAVGKFAFGGLGQNIFNPALIGRVFLMGSWPVRMTTWVEPFSNVTSATPNVTSATPLADWGAGLGTTDTSALFYGNVGGDIEISEREDISREKDIRSRRGIRHQRGLPVRGQRTRSTGREGMTVGVQRDKLKRKEAESEE</sequence>
<keyword evidence="7" id="KW-1278">Translocase</keyword>
<dbReference type="Proteomes" id="UP000070633">
    <property type="component" value="Unassembled WGS sequence"/>
</dbReference>
<keyword evidence="9 13" id="KW-1133">Transmembrane helix</keyword>
<feature type="transmembrane region" description="Helical" evidence="13">
    <location>
        <begin position="72"/>
        <end position="89"/>
    </location>
</feature>
<evidence type="ECO:0000256" key="9">
    <source>
        <dbReference type="ARBA" id="ARBA00022989"/>
    </source>
</evidence>
<dbReference type="EMBL" id="LHYI01000042">
    <property type="protein sequence ID" value="KXB07920.1"/>
    <property type="molecule type" value="Genomic_DNA"/>
</dbReference>
<dbReference type="InterPro" id="IPR010979">
    <property type="entry name" value="Ribosomal_uS13-like_H2TH"/>
</dbReference>
<reference evidence="14 15" key="1">
    <citation type="journal article" date="2016" name="Sci. Rep.">
        <title>Metabolic traits of an uncultured archaeal lineage -MSBL1- from brine pools of the Red Sea.</title>
        <authorList>
            <person name="Mwirichia R."/>
            <person name="Alam I."/>
            <person name="Rashid M."/>
            <person name="Vinu M."/>
            <person name="Ba-Alawi W."/>
            <person name="Anthony Kamau A."/>
            <person name="Kamanda Ngugi D."/>
            <person name="Goker M."/>
            <person name="Klenk H.P."/>
            <person name="Bajic V."/>
            <person name="Stingl U."/>
        </authorList>
    </citation>
    <scope>NUCLEOTIDE SEQUENCE [LARGE SCALE GENOMIC DNA]</scope>
    <source>
        <strain evidence="14">SCGC-AAA382M17</strain>
    </source>
</reference>
<feature type="transmembrane region" description="Helical" evidence="13">
    <location>
        <begin position="23"/>
        <end position="41"/>
    </location>
</feature>
<protein>
    <recommendedName>
        <fullName evidence="16">Electron transporter RnfD</fullName>
    </recommendedName>
</protein>
<evidence type="ECO:0000313" key="15">
    <source>
        <dbReference type="Proteomes" id="UP000070633"/>
    </source>
</evidence>
<keyword evidence="15" id="KW-1185">Reference proteome</keyword>
<dbReference type="SUPFAM" id="SSF46946">
    <property type="entry name" value="S13-like H2TH domain"/>
    <property type="match status" value="1"/>
</dbReference>
<keyword evidence="10 13" id="KW-0472">Membrane</keyword>
<dbReference type="Gene3D" id="4.10.910.10">
    <property type="entry name" value="30s ribosomal protein s13, domain 2"/>
    <property type="match status" value="1"/>
</dbReference>
<evidence type="ECO:0000256" key="1">
    <source>
        <dbReference type="ARBA" id="ARBA00008080"/>
    </source>
</evidence>
<feature type="transmembrane region" description="Helical" evidence="13">
    <location>
        <begin position="47"/>
        <end position="65"/>
    </location>
</feature>
<organism evidence="14 15">
    <name type="scientific">candidate division MSBL1 archaeon SCGC-AAA382M17</name>
    <dbReference type="NCBI Taxonomy" id="1698284"/>
    <lineage>
        <taxon>Archaea</taxon>
        <taxon>Methanobacteriati</taxon>
        <taxon>Methanobacteriota</taxon>
        <taxon>candidate division MSBL1</taxon>
    </lineage>
</organism>
<dbReference type="PANTHER" id="PTHR30578">
    <property type="entry name" value="ELECTRON TRANSPORT COMPLEX PROTEIN RNFD"/>
    <property type="match status" value="1"/>
</dbReference>
<dbReference type="InterPro" id="IPR004338">
    <property type="entry name" value="NqrB/RnfD"/>
</dbReference>
<evidence type="ECO:0000256" key="7">
    <source>
        <dbReference type="ARBA" id="ARBA00022967"/>
    </source>
</evidence>
<feature type="region of interest" description="Disordered" evidence="12">
    <location>
        <begin position="193"/>
        <end position="245"/>
    </location>
</feature>
<evidence type="ECO:0000256" key="2">
    <source>
        <dbReference type="ARBA" id="ARBA00022448"/>
    </source>
</evidence>
<evidence type="ECO:0000256" key="8">
    <source>
        <dbReference type="ARBA" id="ARBA00022980"/>
    </source>
</evidence>
<comment type="similarity">
    <text evidence="1">Belongs to the universal ribosomal protein uS13 family.</text>
</comment>
<evidence type="ECO:0000256" key="12">
    <source>
        <dbReference type="SAM" id="MobiDB-lite"/>
    </source>
</evidence>
<evidence type="ECO:0000256" key="10">
    <source>
        <dbReference type="ARBA" id="ARBA00023136"/>
    </source>
</evidence>
<evidence type="ECO:0000256" key="4">
    <source>
        <dbReference type="ARBA" id="ARBA00022630"/>
    </source>
</evidence>
<keyword evidence="4" id="KW-0285">Flavoprotein</keyword>